<feature type="compositionally biased region" description="Acidic residues" evidence="1">
    <location>
        <begin position="29"/>
        <end position="43"/>
    </location>
</feature>
<evidence type="ECO:0000256" key="1">
    <source>
        <dbReference type="SAM" id="MobiDB-lite"/>
    </source>
</evidence>
<organism evidence="3 4">
    <name type="scientific">Clonostachys byssicola</name>
    <dbReference type="NCBI Taxonomy" id="160290"/>
    <lineage>
        <taxon>Eukaryota</taxon>
        <taxon>Fungi</taxon>
        <taxon>Dikarya</taxon>
        <taxon>Ascomycota</taxon>
        <taxon>Pezizomycotina</taxon>
        <taxon>Sordariomycetes</taxon>
        <taxon>Hypocreomycetidae</taxon>
        <taxon>Hypocreales</taxon>
        <taxon>Bionectriaceae</taxon>
        <taxon>Clonostachys</taxon>
    </lineage>
</organism>
<comment type="caution">
    <text evidence="3">The sequence shown here is derived from an EMBL/GenBank/DDBJ whole genome shotgun (WGS) entry which is preliminary data.</text>
</comment>
<feature type="region of interest" description="Disordered" evidence="1">
    <location>
        <begin position="95"/>
        <end position="213"/>
    </location>
</feature>
<sequence length="498" mass="55309">MLQASGSMSQTGDASPAKQPTAPSLEPEAATEEIATEEDEWEYEYSATETETYYLTVELSYPEFKGQVAKSPHHSRGGYYKHWLGRKQSYIETSAGSEFGGDAHNGDKNKSSNNNDNHDNHDNEDTTADQTAPPQADVARDTNPGQTAEDATVAGGDSLDIDPALFAPHRDPIPEQDDNEPENNEEGDNIEGPRADTEAREEAENGEDEEDQLMGRDEALEDIQILDLHSDHPVISYRGRVFEGQWAEVIGTEAIFARRNPNAKQPLPALRNLPENVDFLAASASRILTKEKIMKPRKPIEDSLAAIRKEWNIKIPRGRHKNGEKMKQVHFLERLIALKMKKGETDKVTVFAKDGAGKDFRDDRDPEFRPRRKRAQRIRAGSESGEETGNKRKRSGRPRGRPRTRAGSEPRGLLHRDIEVGGLSQPTPSHWEDLESGEDVVDEDEEEIGDADSSDYDMSEGSRRSDGSNQSDINDEDNSDGAGDADPAADYEDITMAE</sequence>
<feature type="compositionally biased region" description="Basic and acidic residues" evidence="1">
    <location>
        <begin position="191"/>
        <end position="203"/>
    </location>
</feature>
<dbReference type="InterPro" id="IPR019481">
    <property type="entry name" value="TFIIIC_triple_barrel"/>
</dbReference>
<proteinExistence type="predicted"/>
<dbReference type="AlphaFoldDB" id="A0A9N9Y7R4"/>
<evidence type="ECO:0000259" key="2">
    <source>
        <dbReference type="Pfam" id="PF10419"/>
    </source>
</evidence>
<feature type="compositionally biased region" description="Acidic residues" evidence="1">
    <location>
        <begin position="174"/>
        <end position="189"/>
    </location>
</feature>
<dbReference type="Gene3D" id="2.60.40.4370">
    <property type="match status" value="1"/>
</dbReference>
<gene>
    <name evidence="3" type="ORF">CBYS24578_00002384</name>
</gene>
<dbReference type="OrthoDB" id="1877767at2759"/>
<feature type="compositionally biased region" description="Acidic residues" evidence="1">
    <location>
        <begin position="434"/>
        <end position="458"/>
    </location>
</feature>
<keyword evidence="4" id="KW-1185">Reference proteome</keyword>
<name>A0A9N9Y7R4_9HYPO</name>
<reference evidence="3 4" key="2">
    <citation type="submission" date="2021-10" db="EMBL/GenBank/DDBJ databases">
        <authorList>
            <person name="Piombo E."/>
        </authorList>
    </citation>
    <scope>NUCLEOTIDE SEQUENCE [LARGE SCALE GENOMIC DNA]</scope>
</reference>
<feature type="compositionally biased region" description="Polar residues" evidence="1">
    <location>
        <begin position="1"/>
        <end position="13"/>
    </location>
</feature>
<feature type="domain" description="Transcription factor TFIIIC triple barrel" evidence="2">
    <location>
        <begin position="48"/>
        <end position="291"/>
    </location>
</feature>
<feature type="compositionally biased region" description="Basic and acidic residues" evidence="1">
    <location>
        <begin position="356"/>
        <end position="369"/>
    </location>
</feature>
<dbReference type="EMBL" id="CABFNO020001553">
    <property type="protein sequence ID" value="CAG9999322.1"/>
    <property type="molecule type" value="Genomic_DNA"/>
</dbReference>
<evidence type="ECO:0000313" key="3">
    <source>
        <dbReference type="EMBL" id="CAG9999322.1"/>
    </source>
</evidence>
<feature type="compositionally biased region" description="Basic and acidic residues" evidence="1">
    <location>
        <begin position="406"/>
        <end position="419"/>
    </location>
</feature>
<feature type="compositionally biased region" description="Basic and acidic residues" evidence="1">
    <location>
        <begin position="104"/>
        <end position="124"/>
    </location>
</feature>
<reference evidence="4" key="1">
    <citation type="submission" date="2019-06" db="EMBL/GenBank/DDBJ databases">
        <authorList>
            <person name="Broberg M."/>
        </authorList>
    </citation>
    <scope>NUCLEOTIDE SEQUENCE [LARGE SCALE GENOMIC DNA]</scope>
</reference>
<dbReference type="Proteomes" id="UP000754883">
    <property type="component" value="Unassembled WGS sequence"/>
</dbReference>
<evidence type="ECO:0000313" key="4">
    <source>
        <dbReference type="Proteomes" id="UP000754883"/>
    </source>
</evidence>
<protein>
    <recommendedName>
        <fullName evidence="2">Transcription factor TFIIIC triple barrel domain-containing protein</fullName>
    </recommendedName>
</protein>
<feature type="region of interest" description="Disordered" evidence="1">
    <location>
        <begin position="356"/>
        <end position="498"/>
    </location>
</feature>
<feature type="region of interest" description="Disordered" evidence="1">
    <location>
        <begin position="1"/>
        <end position="47"/>
    </location>
</feature>
<accession>A0A9N9Y7R4</accession>
<feature type="compositionally biased region" description="Acidic residues" evidence="1">
    <location>
        <begin position="487"/>
        <end position="498"/>
    </location>
</feature>
<feature type="compositionally biased region" description="Basic residues" evidence="1">
    <location>
        <begin position="391"/>
        <end position="404"/>
    </location>
</feature>
<dbReference type="Pfam" id="PF10419">
    <property type="entry name" value="TFIIIC_sub6"/>
    <property type="match status" value="1"/>
</dbReference>